<dbReference type="KEGG" id="tmm:Tmari_0447"/>
<organism evidence="1 2">
    <name type="scientific">Thermotoga maritima (strain ATCC 43589 / DSM 3109 / JCM 10099 / NBRC 100826 / MSB8)</name>
    <dbReference type="NCBI Taxonomy" id="243274"/>
    <lineage>
        <taxon>Bacteria</taxon>
        <taxon>Thermotogati</taxon>
        <taxon>Thermotogota</taxon>
        <taxon>Thermotogae</taxon>
        <taxon>Thermotogales</taxon>
        <taxon>Thermotogaceae</taxon>
        <taxon>Thermotoga</taxon>
    </lineage>
</organism>
<keyword evidence="2" id="KW-1185">Reference proteome</keyword>
<dbReference type="EMBL" id="AE000512">
    <property type="protein sequence ID" value="AAD35533.1"/>
    <property type="molecule type" value="Genomic_DNA"/>
</dbReference>
<dbReference type="AlphaFoldDB" id="Q9WYT1"/>
<dbReference type="PaxDb" id="243274-THEMA_02475"/>
<dbReference type="InParanoid" id="Q9WYT1"/>
<dbReference type="AntiFam" id="ANF00011">
    <property type="entry name" value="tRNA translation"/>
</dbReference>
<evidence type="ECO:0000313" key="2">
    <source>
        <dbReference type="Proteomes" id="UP000008183"/>
    </source>
</evidence>
<name>Q9WYT1_THEMA</name>
<sequence>MLSFRNWWAREDSNPRPPGYEPGALPTELRAHTAIRLYSNKTPLSRSVISMKKDPIKEMLVKYPRILVIKAALKILKDGNKIDRERIEKTIVKIMTKKEG</sequence>
<dbReference type="OrthoDB" id="47651at2"/>
<evidence type="ECO:0000313" key="1">
    <source>
        <dbReference type="EMBL" id="AAD35533.1"/>
    </source>
</evidence>
<reference evidence="1 2" key="1">
    <citation type="journal article" date="1999" name="Nature">
        <title>Evidence for lateral gene transfer between Archaea and Bacteria from genome sequence of Thermotoga maritima.</title>
        <authorList>
            <person name="Nelson K.E."/>
            <person name="Clayton R.A."/>
            <person name="Gill S.R."/>
            <person name="Gwinn M.L."/>
            <person name="Dodson R.J."/>
            <person name="Haft D.H."/>
            <person name="Hickey E.K."/>
            <person name="Peterson J.D."/>
            <person name="Nelson W.C."/>
            <person name="Ketchum K.A."/>
            <person name="McDonald L."/>
            <person name="Utterback T.R."/>
            <person name="Malek J.A."/>
            <person name="Linher K.D."/>
            <person name="Garrett M.M."/>
            <person name="Stewart A.M."/>
            <person name="Cotton M.D."/>
            <person name="Pratt M.S."/>
            <person name="Phillips C.A."/>
            <person name="Richardson D."/>
            <person name="Heidelberg J."/>
            <person name="Sutton G.G."/>
            <person name="Fleischmann R.D."/>
            <person name="White O."/>
            <person name="Salzberg S.L."/>
            <person name="Smith H.O."/>
            <person name="Venter J.C."/>
            <person name="Fraser C.M."/>
        </authorList>
    </citation>
    <scope>NUCLEOTIDE SEQUENCE [LARGE SCALE GENOMIC DNA]</scope>
    <source>
        <strain evidence="2">ATCC 43589 / DSM 3109 / JCM 10099 / NBRC 100826 / MSB8</strain>
    </source>
</reference>
<protein>
    <submittedName>
        <fullName evidence="1">Uncharacterized protein</fullName>
    </submittedName>
</protein>
<dbReference type="EnsemblBacteria" id="AAD35533">
    <property type="protein sequence ID" value="AAD35533"/>
    <property type="gene ID" value="TM_0450"/>
</dbReference>
<gene>
    <name evidence="1" type="ordered locus">TM_0450</name>
</gene>
<proteinExistence type="predicted"/>
<dbReference type="KEGG" id="tma:TM0450"/>
<dbReference type="Proteomes" id="UP000008183">
    <property type="component" value="Chromosome"/>
</dbReference>
<dbReference type="PATRIC" id="fig|243274.17.peg.448"/>
<accession>Q9WYT1</accession>
<dbReference type="PIR" id="C72375">
    <property type="entry name" value="C72375"/>
</dbReference>